<feature type="compositionally biased region" description="Low complexity" evidence="1">
    <location>
        <begin position="28"/>
        <end position="91"/>
    </location>
</feature>
<evidence type="ECO:0000256" key="2">
    <source>
        <dbReference type="SAM" id="SignalP"/>
    </source>
</evidence>
<evidence type="ECO:0000256" key="1">
    <source>
        <dbReference type="SAM" id="MobiDB-lite"/>
    </source>
</evidence>
<comment type="caution">
    <text evidence="3">The sequence shown here is derived from an EMBL/GenBank/DDBJ whole genome shotgun (WGS) entry which is preliminary data.</text>
</comment>
<name>A0ABS3UMH2_9ACTN</name>
<evidence type="ECO:0000313" key="4">
    <source>
        <dbReference type="Proteomes" id="UP000679690"/>
    </source>
</evidence>
<protein>
    <submittedName>
        <fullName evidence="3">Uncharacterized protein</fullName>
    </submittedName>
</protein>
<organism evidence="3 4">
    <name type="scientific">Actinoplanes flavus</name>
    <dbReference type="NCBI Taxonomy" id="2820290"/>
    <lineage>
        <taxon>Bacteria</taxon>
        <taxon>Bacillati</taxon>
        <taxon>Actinomycetota</taxon>
        <taxon>Actinomycetes</taxon>
        <taxon>Micromonosporales</taxon>
        <taxon>Micromonosporaceae</taxon>
        <taxon>Actinoplanes</taxon>
    </lineage>
</organism>
<dbReference type="Proteomes" id="UP000679690">
    <property type="component" value="Unassembled WGS sequence"/>
</dbReference>
<evidence type="ECO:0000313" key="3">
    <source>
        <dbReference type="EMBL" id="MBO3739426.1"/>
    </source>
</evidence>
<keyword evidence="4" id="KW-1185">Reference proteome</keyword>
<keyword evidence="2" id="KW-0732">Signal</keyword>
<dbReference type="EMBL" id="JAGFNS010000011">
    <property type="protein sequence ID" value="MBO3739426.1"/>
    <property type="molecule type" value="Genomic_DNA"/>
</dbReference>
<feature type="chain" id="PRO_5046228343" evidence="2">
    <location>
        <begin position="24"/>
        <end position="188"/>
    </location>
</feature>
<dbReference type="PROSITE" id="PS51257">
    <property type="entry name" value="PROKAR_LIPOPROTEIN"/>
    <property type="match status" value="1"/>
</dbReference>
<accession>A0ABS3UMH2</accession>
<reference evidence="3 4" key="1">
    <citation type="submission" date="2021-03" db="EMBL/GenBank/DDBJ databases">
        <title>Actinoplanes flavus sp. nov., a novel actinomycete isolated from Coconut Palm rhizosphere soil.</title>
        <authorList>
            <person name="Luo X."/>
        </authorList>
    </citation>
    <scope>NUCLEOTIDE SEQUENCE [LARGE SCALE GENOMIC DNA]</scope>
    <source>
        <strain evidence="3 4">NEAU-H7</strain>
    </source>
</reference>
<feature type="signal peptide" evidence="2">
    <location>
        <begin position="1"/>
        <end position="23"/>
    </location>
</feature>
<feature type="region of interest" description="Disordered" evidence="1">
    <location>
        <begin position="24"/>
        <end position="97"/>
    </location>
</feature>
<gene>
    <name evidence="3" type="ORF">J5X75_18075</name>
</gene>
<dbReference type="RefSeq" id="WP_208468575.1">
    <property type="nucleotide sequence ID" value="NZ_JAGFNS010000011.1"/>
</dbReference>
<proteinExistence type="predicted"/>
<sequence>MSPRTGHLPLVVGALLLSASCGAPPEALPTSPSLPRLSAAPPASGAAPATLPTTLPTTMPTYTPPTTVYTTTPVRTTVPTTATPSPSPTRSHAPRCTGEPTAAQIVTELKESPAVPDKELTVTDGPYCAGTWAFATAGLVGAESAEPLSVVTTGKGATLAIVTAGTDVCNPRVKAEAPAGIRVLACGE</sequence>